<dbReference type="Proteomes" id="UP001164705">
    <property type="component" value="Chromosome"/>
</dbReference>
<dbReference type="Gene3D" id="2.30.180.10">
    <property type="entry name" value="FAS1 domain"/>
    <property type="match status" value="2"/>
</dbReference>
<feature type="domain" description="FAS1" evidence="1">
    <location>
        <begin position="1"/>
        <end position="121"/>
    </location>
</feature>
<evidence type="ECO:0000313" key="3">
    <source>
        <dbReference type="Proteomes" id="UP001164705"/>
    </source>
</evidence>
<dbReference type="Pfam" id="PF02469">
    <property type="entry name" value="Fasciclin"/>
    <property type="match status" value="2"/>
</dbReference>
<accession>A0A9E8MXL0</accession>
<evidence type="ECO:0000259" key="1">
    <source>
        <dbReference type="PROSITE" id="PS50213"/>
    </source>
</evidence>
<dbReference type="InterPro" id="IPR036378">
    <property type="entry name" value="FAS1_dom_sf"/>
</dbReference>
<dbReference type="InterPro" id="IPR000782">
    <property type="entry name" value="FAS1_domain"/>
</dbReference>
<dbReference type="PROSITE" id="PS50213">
    <property type="entry name" value="FAS1"/>
    <property type="match status" value="2"/>
</dbReference>
<name>A0A9E8MXL0_9FLAO</name>
<dbReference type="EMBL" id="CP113088">
    <property type="protein sequence ID" value="WAC03538.1"/>
    <property type="molecule type" value="Genomic_DNA"/>
</dbReference>
<gene>
    <name evidence="2" type="ORF">N7U66_08690</name>
</gene>
<dbReference type="PANTHER" id="PTHR10900">
    <property type="entry name" value="PERIOSTIN-RELATED"/>
    <property type="match status" value="1"/>
</dbReference>
<organism evidence="2 3">
    <name type="scientific">Lacinutrix neustonica</name>
    <dbReference type="NCBI Taxonomy" id="2980107"/>
    <lineage>
        <taxon>Bacteria</taxon>
        <taxon>Pseudomonadati</taxon>
        <taxon>Bacteroidota</taxon>
        <taxon>Flavobacteriia</taxon>
        <taxon>Flavobacteriales</taxon>
        <taxon>Flavobacteriaceae</taxon>
        <taxon>Lacinutrix</taxon>
    </lineage>
</organism>
<evidence type="ECO:0000313" key="2">
    <source>
        <dbReference type="EMBL" id="WAC03538.1"/>
    </source>
</evidence>
<dbReference type="KEGG" id="lnu:N7U66_08690"/>
<dbReference type="InterPro" id="IPR050904">
    <property type="entry name" value="Adhesion/Biosynth-related"/>
</dbReference>
<dbReference type="SMART" id="SM00554">
    <property type="entry name" value="FAS1"/>
    <property type="match status" value="1"/>
</dbReference>
<protein>
    <submittedName>
        <fullName evidence="2">Fasciclin domain-containing protein</fullName>
    </submittedName>
</protein>
<dbReference type="AlphaFoldDB" id="A0A9E8MXL0"/>
<dbReference type="SUPFAM" id="SSF82153">
    <property type="entry name" value="FAS1 domain"/>
    <property type="match status" value="2"/>
</dbReference>
<reference evidence="2" key="1">
    <citation type="submission" date="2022-11" db="EMBL/GenBank/DDBJ databases">
        <title>Lacinutrix neustonica HL-RS19T sp. nov., isolated from the surface microlayer sample of brackish Lake Shihwa.</title>
        <authorList>
            <person name="Choi J.Y."/>
            <person name="Hwang C.Y."/>
        </authorList>
    </citation>
    <scope>NUCLEOTIDE SEQUENCE</scope>
    <source>
        <strain evidence="2">HL-RS19</strain>
    </source>
</reference>
<feature type="domain" description="FAS1" evidence="1">
    <location>
        <begin position="123"/>
        <end position="187"/>
    </location>
</feature>
<dbReference type="RefSeq" id="WP_267678136.1">
    <property type="nucleotide sequence ID" value="NZ_CP113088.1"/>
</dbReference>
<keyword evidence="3" id="KW-1185">Reference proteome</keyword>
<proteinExistence type="predicted"/>
<sequence length="187" mass="18982">MAVFSALTGATETNPLTVLAPVDNAFATFLSDNSYADLDDVPTAALTATLFNHTINAFLTSSDLVAGGAGYTNTNATGAGSNPMSLYYNTSNGVTFNGISTVAVADIVATNGIVHAVDAVVTLPTVVTFATADPNFSTLVAALTREASFTYVATLSTANGTAPAPFTVFAPTNAAFADLLTELSLPI</sequence>
<dbReference type="PANTHER" id="PTHR10900:SF77">
    <property type="entry name" value="FI19380P1"/>
    <property type="match status" value="1"/>
</dbReference>